<gene>
    <name evidence="3" type="ORF">MGAL_10B027200</name>
</gene>
<dbReference type="Gene3D" id="4.10.830.40">
    <property type="match status" value="1"/>
</dbReference>
<comment type="caution">
    <text evidence="3">The sequence shown here is derived from an EMBL/GenBank/DDBJ whole genome shotgun (WGS) entry which is preliminary data.</text>
</comment>
<keyword evidence="4" id="KW-1185">Reference proteome</keyword>
<sequence length="322" mass="35798">MATSTGVSCGICLKNGNDKAAIIWCPECESALCDRCSEQHNQSNKTINHKTTTVDVLFPRIQIPIRSHNAQLGLANKFDVDESGIYAFCLLPNNDFVFVNRARVFSIWKYDGSFKGRFSINFDGMAHDITSIDNSTVAFTKGNNESDSNVLLVDIGEKKIVKTIPRTVGCFGIEHDKGKLYICSYRFGLCSANISDCVVSDFFELMGEVLYVTMSNSNICMSKSYTDDITLFDPSANIIWKFVDHELLRSPTHLTSDANGNIYVIGKTSYNVVFISADGKQSRQLLGREDGMESMVGIHYDKGRKVLIIANMFGNVTIYNCP</sequence>
<dbReference type="Pfam" id="PF22586">
    <property type="entry name" value="ANCHR-like_BBOX"/>
    <property type="match status" value="1"/>
</dbReference>
<dbReference type="Proteomes" id="UP000596742">
    <property type="component" value="Unassembled WGS sequence"/>
</dbReference>
<proteinExistence type="predicted"/>
<feature type="domain" description="B box-type" evidence="2">
    <location>
        <begin position="11"/>
        <end position="54"/>
    </location>
</feature>
<evidence type="ECO:0000313" key="3">
    <source>
        <dbReference type="EMBL" id="VDI63540.1"/>
    </source>
</evidence>
<organism evidence="3 4">
    <name type="scientific">Mytilus galloprovincialis</name>
    <name type="common">Mediterranean mussel</name>
    <dbReference type="NCBI Taxonomy" id="29158"/>
    <lineage>
        <taxon>Eukaryota</taxon>
        <taxon>Metazoa</taxon>
        <taxon>Spiralia</taxon>
        <taxon>Lophotrochozoa</taxon>
        <taxon>Mollusca</taxon>
        <taxon>Bivalvia</taxon>
        <taxon>Autobranchia</taxon>
        <taxon>Pteriomorphia</taxon>
        <taxon>Mytilida</taxon>
        <taxon>Mytiloidea</taxon>
        <taxon>Mytilidae</taxon>
        <taxon>Mytilinae</taxon>
        <taxon>Mytilus</taxon>
    </lineage>
</organism>
<evidence type="ECO:0000313" key="4">
    <source>
        <dbReference type="Proteomes" id="UP000596742"/>
    </source>
</evidence>
<keyword evidence="1" id="KW-0479">Metal-binding</keyword>
<dbReference type="InterPro" id="IPR000315">
    <property type="entry name" value="Znf_B-box"/>
</dbReference>
<reference evidence="3" key="1">
    <citation type="submission" date="2018-11" db="EMBL/GenBank/DDBJ databases">
        <authorList>
            <person name="Alioto T."/>
            <person name="Alioto T."/>
        </authorList>
    </citation>
    <scope>NUCLEOTIDE SEQUENCE</scope>
</reference>
<name>A0A8B6GGG0_MYTGA</name>
<dbReference type="OrthoDB" id="6082856at2759"/>
<dbReference type="InterPro" id="IPR011042">
    <property type="entry name" value="6-blade_b-propeller_TolB-like"/>
</dbReference>
<dbReference type="SUPFAM" id="SSF101898">
    <property type="entry name" value="NHL repeat"/>
    <property type="match status" value="1"/>
</dbReference>
<evidence type="ECO:0000256" key="1">
    <source>
        <dbReference type="PROSITE-ProRule" id="PRU00024"/>
    </source>
</evidence>
<dbReference type="EMBL" id="UYJE01008385">
    <property type="protein sequence ID" value="VDI63540.1"/>
    <property type="molecule type" value="Genomic_DNA"/>
</dbReference>
<keyword evidence="1" id="KW-0862">Zinc</keyword>
<keyword evidence="1" id="KW-0863">Zinc-finger</keyword>
<dbReference type="GO" id="GO:0008270">
    <property type="term" value="F:zinc ion binding"/>
    <property type="evidence" value="ECO:0007669"/>
    <property type="project" value="UniProtKB-KW"/>
</dbReference>
<dbReference type="Gene3D" id="2.120.10.30">
    <property type="entry name" value="TolB, C-terminal domain"/>
    <property type="match status" value="1"/>
</dbReference>
<dbReference type="AlphaFoldDB" id="A0A8B6GGG0"/>
<dbReference type="CDD" id="cd19757">
    <property type="entry name" value="Bbox1"/>
    <property type="match status" value="1"/>
</dbReference>
<protein>
    <recommendedName>
        <fullName evidence="2">B box-type domain-containing protein</fullName>
    </recommendedName>
</protein>
<evidence type="ECO:0000259" key="2">
    <source>
        <dbReference type="PROSITE" id="PS50119"/>
    </source>
</evidence>
<accession>A0A8B6GGG0</accession>
<dbReference type="PROSITE" id="PS50119">
    <property type="entry name" value="ZF_BBOX"/>
    <property type="match status" value="1"/>
</dbReference>